<evidence type="ECO:0000313" key="2">
    <source>
        <dbReference type="EMBL" id="GAA0720786.1"/>
    </source>
</evidence>
<organism evidence="2 3">
    <name type="scientific">Dokdonella soli</name>
    <dbReference type="NCBI Taxonomy" id="529810"/>
    <lineage>
        <taxon>Bacteria</taxon>
        <taxon>Pseudomonadati</taxon>
        <taxon>Pseudomonadota</taxon>
        <taxon>Gammaproteobacteria</taxon>
        <taxon>Lysobacterales</taxon>
        <taxon>Rhodanobacteraceae</taxon>
        <taxon>Dokdonella</taxon>
    </lineage>
</organism>
<dbReference type="InterPro" id="IPR013431">
    <property type="entry name" value="Delta_60_rpt"/>
</dbReference>
<feature type="signal peptide" evidence="1">
    <location>
        <begin position="1"/>
        <end position="22"/>
    </location>
</feature>
<proteinExistence type="predicted"/>
<evidence type="ECO:0000256" key="1">
    <source>
        <dbReference type="SAM" id="SignalP"/>
    </source>
</evidence>
<gene>
    <name evidence="2" type="ORF">GCM10009105_30530</name>
</gene>
<reference evidence="2 3" key="1">
    <citation type="journal article" date="2019" name="Int. J. Syst. Evol. Microbiol.">
        <title>The Global Catalogue of Microorganisms (GCM) 10K type strain sequencing project: providing services to taxonomists for standard genome sequencing and annotation.</title>
        <authorList>
            <consortium name="The Broad Institute Genomics Platform"/>
            <consortium name="The Broad Institute Genome Sequencing Center for Infectious Disease"/>
            <person name="Wu L."/>
            <person name="Ma J."/>
        </authorList>
    </citation>
    <scope>NUCLEOTIDE SEQUENCE [LARGE SCALE GENOMIC DNA]</scope>
    <source>
        <strain evidence="2 3">JCM 15421</strain>
    </source>
</reference>
<dbReference type="RefSeq" id="WP_343792667.1">
    <property type="nucleotide sequence ID" value="NZ_BAAAEU010000024.1"/>
</dbReference>
<name>A0ABN1IT11_9GAMM</name>
<dbReference type="NCBIfam" id="TIGR02608">
    <property type="entry name" value="delta_60_rpt"/>
    <property type="match status" value="4"/>
</dbReference>
<accession>A0ABN1IT11</accession>
<dbReference type="Proteomes" id="UP001501523">
    <property type="component" value="Unassembled WGS sequence"/>
</dbReference>
<evidence type="ECO:0008006" key="4">
    <source>
        <dbReference type="Google" id="ProtNLM"/>
    </source>
</evidence>
<dbReference type="EMBL" id="BAAAEU010000024">
    <property type="protein sequence ID" value="GAA0720786.1"/>
    <property type="molecule type" value="Genomic_DNA"/>
</dbReference>
<protein>
    <recommendedName>
        <fullName evidence="4">Delta-60 repeat domain-containing protein</fullName>
    </recommendedName>
</protein>
<keyword evidence="3" id="KW-1185">Reference proteome</keyword>
<feature type="chain" id="PRO_5046103855" description="Delta-60 repeat domain-containing protein" evidence="1">
    <location>
        <begin position="23"/>
        <end position="454"/>
    </location>
</feature>
<evidence type="ECO:0000313" key="3">
    <source>
        <dbReference type="Proteomes" id="UP001501523"/>
    </source>
</evidence>
<dbReference type="Gene3D" id="2.80.10.50">
    <property type="match status" value="1"/>
</dbReference>
<keyword evidence="1" id="KW-0732">Signal</keyword>
<dbReference type="Pfam" id="PF17164">
    <property type="entry name" value="DUF5122"/>
    <property type="match status" value="2"/>
</dbReference>
<comment type="caution">
    <text evidence="2">The sequence shown here is derived from an EMBL/GenBank/DDBJ whole genome shotgun (WGS) entry which is preliminary data.</text>
</comment>
<sequence>MNIFIRISLLVFAAIGADGALAASGDLDTTFGPVLNGYATYAFDLGGNKADTSQVVLTQANGNIVLVGRAIDSATSGRIALVRLQPTGVVDSTFGSGGSATFSLVSGSYTAAIPYVNAAALDTQGRILVAGDTANDQCSYVARFTANGVIDGSFATGGVYVACPSSGHYIRFMDVAVDSSDRPVLAGTYATLSGDFVASSQYLALRLTAAGQSDPTFNGGAIYTQSIGLVVGGKDHAGAVMLDRAGRIYLGGGAQTASNDDAEVVLRLTAAGAPDTTCTSSGWVDLGATADSGFVATSVVQRDAHHVVLVGTWYAQSGPAQNGIAYADMDADTCAAGVSGITVPATTATAGRAIAASDGAVYISYSQLTSNVAGAPWYAGILALYDALPWNDSFTGIYSNQSTYGTGITLVGGKPLQAMLAQYSGEDYDFAVARFQNDRIFYANFERDGAKSTP</sequence>